<evidence type="ECO:0000313" key="1">
    <source>
        <dbReference type="EMBL" id="MDN5213782.1"/>
    </source>
</evidence>
<dbReference type="RefSeq" id="WP_346759119.1">
    <property type="nucleotide sequence ID" value="NZ_JAUJEB010000003.1"/>
</dbReference>
<sequence>MKNIARFIAIALVLAACQQKAQENQETASSTQKDEVSNAEATLNYYGEKISPEGAIKSEDLLAALEGKDSIAVKLTSQILSTCKVKGCWMKVNLAENSDMRVTFKDYGFFVPKEGMEGKETIIEGYATQIETDVATLKHYAKDAGKTQEEIDAITEPKREVAFVAKGVIIK</sequence>
<dbReference type="EMBL" id="JAUJEB010000003">
    <property type="protein sequence ID" value="MDN5213782.1"/>
    <property type="molecule type" value="Genomic_DNA"/>
</dbReference>
<dbReference type="Pfam" id="PF16267">
    <property type="entry name" value="DUF4920"/>
    <property type="match status" value="1"/>
</dbReference>
<keyword evidence="2" id="KW-1185">Reference proteome</keyword>
<evidence type="ECO:0000313" key="2">
    <source>
        <dbReference type="Proteomes" id="UP001172083"/>
    </source>
</evidence>
<name>A0ABT8L9T9_9BACT</name>
<comment type="caution">
    <text evidence="1">The sequence shown here is derived from an EMBL/GenBank/DDBJ whole genome shotgun (WGS) entry which is preliminary data.</text>
</comment>
<dbReference type="InterPro" id="IPR032577">
    <property type="entry name" value="DUF4920"/>
</dbReference>
<dbReference type="Proteomes" id="UP001172083">
    <property type="component" value="Unassembled WGS sequence"/>
</dbReference>
<reference evidence="1" key="1">
    <citation type="submission" date="2023-06" db="EMBL/GenBank/DDBJ databases">
        <title>Genomic of Agaribacillus aureum.</title>
        <authorList>
            <person name="Wang G."/>
        </authorList>
    </citation>
    <scope>NUCLEOTIDE SEQUENCE</scope>
    <source>
        <strain evidence="1">BMA12</strain>
    </source>
</reference>
<protein>
    <submittedName>
        <fullName evidence="1">DUF4920 domain-containing protein</fullName>
    </submittedName>
</protein>
<organism evidence="1 2">
    <name type="scientific">Agaribacillus aureus</name>
    <dbReference type="NCBI Taxonomy" id="3051825"/>
    <lineage>
        <taxon>Bacteria</taxon>
        <taxon>Pseudomonadati</taxon>
        <taxon>Bacteroidota</taxon>
        <taxon>Cytophagia</taxon>
        <taxon>Cytophagales</taxon>
        <taxon>Splendidivirgaceae</taxon>
        <taxon>Agaribacillus</taxon>
    </lineage>
</organism>
<accession>A0ABT8L9T9</accession>
<dbReference type="PROSITE" id="PS51257">
    <property type="entry name" value="PROKAR_LIPOPROTEIN"/>
    <property type="match status" value="1"/>
</dbReference>
<gene>
    <name evidence="1" type="ORF">QQ020_17040</name>
</gene>
<proteinExistence type="predicted"/>